<gene>
    <name evidence="9" type="ORF">BWQ96_10516</name>
</gene>
<dbReference type="STRING" id="448386.A0A2V3ICI6"/>
<dbReference type="EMBL" id="NBIV01000444">
    <property type="protein sequence ID" value="PXF39781.1"/>
    <property type="molecule type" value="Genomic_DNA"/>
</dbReference>
<organism evidence="9 10">
    <name type="scientific">Gracilariopsis chorda</name>
    <dbReference type="NCBI Taxonomy" id="448386"/>
    <lineage>
        <taxon>Eukaryota</taxon>
        <taxon>Rhodophyta</taxon>
        <taxon>Florideophyceae</taxon>
        <taxon>Rhodymeniophycidae</taxon>
        <taxon>Gracilariales</taxon>
        <taxon>Gracilariaceae</taxon>
        <taxon>Gracilariopsis</taxon>
    </lineage>
</organism>
<keyword evidence="4" id="KW-1133">Transmembrane helix</keyword>
<evidence type="ECO:0000256" key="1">
    <source>
        <dbReference type="ARBA" id="ARBA00004127"/>
    </source>
</evidence>
<comment type="caution">
    <text evidence="9">The sequence shown here is derived from an EMBL/GenBank/DDBJ whole genome shotgun (WGS) entry which is preliminary data.</text>
</comment>
<dbReference type="UniPathway" id="UPA00753"/>
<dbReference type="Proteomes" id="UP000247409">
    <property type="component" value="Unassembled WGS sequence"/>
</dbReference>
<evidence type="ECO:0000256" key="3">
    <source>
        <dbReference type="ARBA" id="ARBA00022692"/>
    </source>
</evidence>
<keyword evidence="6" id="KW-0472">Membrane</keyword>
<protein>
    <submittedName>
        <fullName evidence="9">Cobalt-zinc-cadmium resistance protein CzcN</fullName>
    </submittedName>
</protein>
<accession>A0A2V3ICI6</accession>
<evidence type="ECO:0000256" key="6">
    <source>
        <dbReference type="ARBA" id="ARBA00023136"/>
    </source>
</evidence>
<keyword evidence="2" id="KW-0444">Lipid biosynthesis</keyword>
<comment type="subcellular location">
    <subcellularLocation>
        <location evidence="1">Endomembrane system</location>
        <topology evidence="1">Multi-pass membrane protein</topology>
    </subcellularLocation>
</comment>
<evidence type="ECO:0000313" key="10">
    <source>
        <dbReference type="Proteomes" id="UP000247409"/>
    </source>
</evidence>
<keyword evidence="10" id="KW-1185">Reference proteome</keyword>
<evidence type="ECO:0000256" key="2">
    <source>
        <dbReference type="ARBA" id="ARBA00022516"/>
    </source>
</evidence>
<dbReference type="GO" id="GO:0012505">
    <property type="term" value="C:endomembrane system"/>
    <property type="evidence" value="ECO:0007669"/>
    <property type="project" value="UniProtKB-SubCell"/>
</dbReference>
<dbReference type="PANTHER" id="PTHR43847">
    <property type="entry name" value="BLL3993 PROTEIN"/>
    <property type="match status" value="1"/>
</dbReference>
<proteinExistence type="predicted"/>
<evidence type="ECO:0000256" key="5">
    <source>
        <dbReference type="ARBA" id="ARBA00023098"/>
    </source>
</evidence>
<keyword evidence="5" id="KW-0443">Lipid metabolism</keyword>
<dbReference type="AlphaFoldDB" id="A0A2V3ICI6"/>
<keyword evidence="3" id="KW-0812">Transmembrane</keyword>
<dbReference type="InterPro" id="IPR052527">
    <property type="entry name" value="Metal_cation-efflux_comp"/>
</dbReference>
<evidence type="ECO:0000313" key="9">
    <source>
        <dbReference type="EMBL" id="PXF39781.1"/>
    </source>
</evidence>
<dbReference type="PANTHER" id="PTHR43847:SF1">
    <property type="entry name" value="BLL3993 PROTEIN"/>
    <property type="match status" value="1"/>
</dbReference>
<dbReference type="OrthoDB" id="422086at2759"/>
<reference evidence="9 10" key="1">
    <citation type="journal article" date="2018" name="Mol. Biol. Evol.">
        <title>Analysis of the draft genome of the red seaweed Gracilariopsis chorda provides insights into genome size evolution in Rhodophyta.</title>
        <authorList>
            <person name="Lee J."/>
            <person name="Yang E.C."/>
            <person name="Graf L."/>
            <person name="Yang J.H."/>
            <person name="Qiu H."/>
            <person name="Zel Zion U."/>
            <person name="Chan C.X."/>
            <person name="Stephens T.G."/>
            <person name="Weber A.P.M."/>
            <person name="Boo G.H."/>
            <person name="Boo S.M."/>
            <person name="Kim K.M."/>
            <person name="Shin Y."/>
            <person name="Jung M."/>
            <person name="Lee S.J."/>
            <person name="Yim H.S."/>
            <person name="Lee J.H."/>
            <person name="Bhattacharya D."/>
            <person name="Yoon H.S."/>
        </authorList>
    </citation>
    <scope>NUCLEOTIDE SEQUENCE [LARGE SCALE GENOMIC DNA]</scope>
    <source>
        <strain evidence="9 10">SKKU-2015</strain>
        <tissue evidence="9">Whole body</tissue>
    </source>
</reference>
<evidence type="ECO:0000256" key="7">
    <source>
        <dbReference type="ARBA" id="ARBA00023209"/>
    </source>
</evidence>
<evidence type="ECO:0000256" key="4">
    <source>
        <dbReference type="ARBA" id="ARBA00022989"/>
    </source>
</evidence>
<name>A0A2V3ICI6_9FLOR</name>
<dbReference type="Pfam" id="PF04191">
    <property type="entry name" value="PEMT"/>
    <property type="match status" value="1"/>
</dbReference>
<evidence type="ECO:0000256" key="8">
    <source>
        <dbReference type="ARBA" id="ARBA00023264"/>
    </source>
</evidence>
<dbReference type="Gene3D" id="1.20.120.1630">
    <property type="match status" value="1"/>
</dbReference>
<dbReference type="GO" id="GO:0006656">
    <property type="term" value="P:phosphatidylcholine biosynthetic process"/>
    <property type="evidence" value="ECO:0007669"/>
    <property type="project" value="UniProtKB-UniPathway"/>
</dbReference>
<keyword evidence="8" id="KW-1208">Phospholipid metabolism</keyword>
<keyword evidence="7" id="KW-0594">Phospholipid biosynthesis</keyword>
<dbReference type="InterPro" id="IPR007318">
    <property type="entry name" value="Phopholipid_MeTrfase"/>
</dbReference>
<sequence length="96" mass="10664">MGLKQLSIWPAPVPNGELRTSEAYEYVRHPMYSDVVLASVGFVVATGSPARLALSIAFAAFSSRNIDVEEQFLKDAYPGYEEYSEEVPHKMIPTIL</sequence>